<keyword evidence="2" id="KW-0472">Membrane</keyword>
<evidence type="ECO:0000256" key="2">
    <source>
        <dbReference type="SAM" id="Phobius"/>
    </source>
</evidence>
<proteinExistence type="predicted"/>
<sequence length="65" mass="7286">MLNRLGGFEEHPRKQQRRRFRSPLTGTLLTGGKGPRLFPVPLFFVCPISICSGQICFVLGEIVRG</sequence>
<protein>
    <submittedName>
        <fullName evidence="3">Uncharacterized protein</fullName>
    </submittedName>
</protein>
<dbReference type="AlphaFoldDB" id="A0A5C6EIG5"/>
<feature type="region of interest" description="Disordered" evidence="1">
    <location>
        <begin position="1"/>
        <end position="26"/>
    </location>
</feature>
<name>A0A5C6EIG5_9BACT</name>
<dbReference type="Proteomes" id="UP000318288">
    <property type="component" value="Unassembled WGS sequence"/>
</dbReference>
<accession>A0A5C6EIG5</accession>
<organism evidence="3 4">
    <name type="scientific">Rubripirellula tenax</name>
    <dbReference type="NCBI Taxonomy" id="2528015"/>
    <lineage>
        <taxon>Bacteria</taxon>
        <taxon>Pseudomonadati</taxon>
        <taxon>Planctomycetota</taxon>
        <taxon>Planctomycetia</taxon>
        <taxon>Pirellulales</taxon>
        <taxon>Pirellulaceae</taxon>
        <taxon>Rubripirellula</taxon>
    </lineage>
</organism>
<keyword evidence="2" id="KW-0812">Transmembrane</keyword>
<evidence type="ECO:0000313" key="3">
    <source>
        <dbReference type="EMBL" id="TWU47441.1"/>
    </source>
</evidence>
<feature type="transmembrane region" description="Helical" evidence="2">
    <location>
        <begin position="42"/>
        <end position="63"/>
    </location>
</feature>
<evidence type="ECO:0000256" key="1">
    <source>
        <dbReference type="SAM" id="MobiDB-lite"/>
    </source>
</evidence>
<dbReference type="EMBL" id="SJPW01000007">
    <property type="protein sequence ID" value="TWU47441.1"/>
    <property type="molecule type" value="Genomic_DNA"/>
</dbReference>
<comment type="caution">
    <text evidence="3">The sequence shown here is derived from an EMBL/GenBank/DDBJ whole genome shotgun (WGS) entry which is preliminary data.</text>
</comment>
<evidence type="ECO:0000313" key="4">
    <source>
        <dbReference type="Proteomes" id="UP000318288"/>
    </source>
</evidence>
<gene>
    <name evidence="3" type="ORF">Poly51_52410</name>
</gene>
<keyword evidence="4" id="KW-1185">Reference proteome</keyword>
<keyword evidence="2" id="KW-1133">Transmembrane helix</keyword>
<reference evidence="3 4" key="1">
    <citation type="submission" date="2019-02" db="EMBL/GenBank/DDBJ databases">
        <title>Deep-cultivation of Planctomycetes and their phenomic and genomic characterization uncovers novel biology.</title>
        <authorList>
            <person name="Wiegand S."/>
            <person name="Jogler M."/>
            <person name="Boedeker C."/>
            <person name="Pinto D."/>
            <person name="Vollmers J."/>
            <person name="Rivas-Marin E."/>
            <person name="Kohn T."/>
            <person name="Peeters S.H."/>
            <person name="Heuer A."/>
            <person name="Rast P."/>
            <person name="Oberbeckmann S."/>
            <person name="Bunk B."/>
            <person name="Jeske O."/>
            <person name="Meyerdierks A."/>
            <person name="Storesund J.E."/>
            <person name="Kallscheuer N."/>
            <person name="Luecker S."/>
            <person name="Lage O.M."/>
            <person name="Pohl T."/>
            <person name="Merkel B.J."/>
            <person name="Hornburger P."/>
            <person name="Mueller R.-W."/>
            <person name="Bruemmer F."/>
            <person name="Labrenz M."/>
            <person name="Spormann A.M."/>
            <person name="Op Den Camp H."/>
            <person name="Overmann J."/>
            <person name="Amann R."/>
            <person name="Jetten M.S.M."/>
            <person name="Mascher T."/>
            <person name="Medema M.H."/>
            <person name="Devos D.P."/>
            <person name="Kaster A.-K."/>
            <person name="Ovreas L."/>
            <person name="Rohde M."/>
            <person name="Galperin M.Y."/>
            <person name="Jogler C."/>
        </authorList>
    </citation>
    <scope>NUCLEOTIDE SEQUENCE [LARGE SCALE GENOMIC DNA]</scope>
    <source>
        <strain evidence="3 4">Poly51</strain>
    </source>
</reference>